<evidence type="ECO:0000256" key="1">
    <source>
        <dbReference type="SAM" id="MobiDB-lite"/>
    </source>
</evidence>
<feature type="compositionally biased region" description="Low complexity" evidence="1">
    <location>
        <begin position="355"/>
        <end position="377"/>
    </location>
</feature>
<dbReference type="VEuPathDB" id="TrichDB:TRFO_21674"/>
<gene>
    <name evidence="3" type="ORF">TRFO_21674</name>
</gene>
<feature type="region of interest" description="Disordered" evidence="1">
    <location>
        <begin position="417"/>
        <end position="437"/>
    </location>
</feature>
<accession>A0A1J4KJ60</accession>
<dbReference type="EMBL" id="MLAK01000640">
    <property type="protein sequence ID" value="OHT09373.1"/>
    <property type="molecule type" value="Genomic_DNA"/>
</dbReference>
<feature type="region of interest" description="Disordered" evidence="1">
    <location>
        <begin position="355"/>
        <end position="378"/>
    </location>
</feature>
<dbReference type="AlphaFoldDB" id="A0A1J4KJ60"/>
<organism evidence="3 4">
    <name type="scientific">Tritrichomonas foetus</name>
    <dbReference type="NCBI Taxonomy" id="1144522"/>
    <lineage>
        <taxon>Eukaryota</taxon>
        <taxon>Metamonada</taxon>
        <taxon>Parabasalia</taxon>
        <taxon>Tritrichomonadida</taxon>
        <taxon>Tritrichomonadidae</taxon>
        <taxon>Tritrichomonas</taxon>
    </lineage>
</organism>
<evidence type="ECO:0000259" key="2">
    <source>
        <dbReference type="Pfam" id="PF10416"/>
    </source>
</evidence>
<feature type="compositionally biased region" description="Acidic residues" evidence="1">
    <location>
        <begin position="417"/>
        <end position="431"/>
    </location>
</feature>
<feature type="domain" description="Initiator binding" evidence="2">
    <location>
        <begin position="24"/>
        <end position="148"/>
    </location>
</feature>
<protein>
    <recommendedName>
        <fullName evidence="2">Initiator binding domain-containing protein</fullName>
    </recommendedName>
</protein>
<name>A0A1J4KJ60_9EUKA</name>
<dbReference type="RefSeq" id="XP_068362509.1">
    <property type="nucleotide sequence ID" value="XM_068502123.1"/>
</dbReference>
<comment type="caution">
    <text evidence="3">The sequence shown here is derived from an EMBL/GenBank/DDBJ whole genome shotgun (WGS) entry which is preliminary data.</text>
</comment>
<sequence length="480" mass="55323">MEDQSALIPESIQRSPLWSKLTQDEKNEYARLKSHFSLQQKSAIKDRRTVSFASEMNSILSFIESSPNGRENRSLIVGIAYAGPFVCVNTRTLKGFVCRCKSSINGSFQQIGYVSIKNKQKTRICILSLLPSIEKDPATLRQWTVRYAGEDALMCFVPKYLNIPIDELPVIDEEDLFEEKKNVALKPKPNMQYFPQQNMQYSQSYQNLQNYQMRLNMHSNIPNMNHMHQNMQQMQQFNMQMHQQYQMQQNIQQNNFYSNMGMMQQNFQAQSQIGSLPNSNFMQQQQNNSSFFFNSNNNNTNINNSNNAFMNHGMNMNPINHLGMFSNVSNLNNNNSFNHNFNNFKNNNINFNKTNSIKNNHYDHNSNLSSPNISSSSETVRKPVIVSTQTITQPLQLSTSLAPPPLQSIQPKMLDDDLETTFDDPDEESPDPDITQSLSIDFQADLDMWDEINNSFLWDGMPARQIQRSQSAYVTSNAFF</sequence>
<dbReference type="Proteomes" id="UP000179807">
    <property type="component" value="Unassembled WGS sequence"/>
</dbReference>
<evidence type="ECO:0000313" key="4">
    <source>
        <dbReference type="Proteomes" id="UP000179807"/>
    </source>
</evidence>
<dbReference type="InterPro" id="IPR018845">
    <property type="entry name" value="Initiator-bd"/>
</dbReference>
<proteinExistence type="predicted"/>
<reference evidence="3" key="1">
    <citation type="submission" date="2016-10" db="EMBL/GenBank/DDBJ databases">
        <authorList>
            <person name="Benchimol M."/>
            <person name="Almeida L.G."/>
            <person name="Vasconcelos A.T."/>
            <person name="Perreira-Neves A."/>
            <person name="Rosa I.A."/>
            <person name="Tasca T."/>
            <person name="Bogo M.R."/>
            <person name="de Souza W."/>
        </authorList>
    </citation>
    <scope>NUCLEOTIDE SEQUENCE [LARGE SCALE GENOMIC DNA]</scope>
    <source>
        <strain evidence="3">K</strain>
    </source>
</reference>
<keyword evidence="4" id="KW-1185">Reference proteome</keyword>
<dbReference type="GeneID" id="94836827"/>
<dbReference type="Pfam" id="PF10416">
    <property type="entry name" value="IBD"/>
    <property type="match status" value="1"/>
</dbReference>
<evidence type="ECO:0000313" key="3">
    <source>
        <dbReference type="EMBL" id="OHT09373.1"/>
    </source>
</evidence>